<feature type="chain" id="PRO_5004072569" evidence="1">
    <location>
        <begin position="20"/>
        <end position="54"/>
    </location>
</feature>
<reference evidence="2 3" key="1">
    <citation type="journal article" date="2013" name="Mar. Genomics">
        <title>Expression of sulfatases in Rhodopirellula baltica and the diversity of sulfatases in the genus Rhodopirellula.</title>
        <authorList>
            <person name="Wegner C.E."/>
            <person name="Richter-Heitmann T."/>
            <person name="Klindworth A."/>
            <person name="Klockow C."/>
            <person name="Richter M."/>
            <person name="Achstetter T."/>
            <person name="Glockner F.O."/>
            <person name="Harder J."/>
        </authorList>
    </citation>
    <scope>NUCLEOTIDE SEQUENCE [LARGE SCALE GENOMIC DNA]</scope>
    <source>
        <strain evidence="2 3">SM41</strain>
    </source>
</reference>
<gene>
    <name evidence="2" type="ORF">RSSM_05524</name>
</gene>
<keyword evidence="1" id="KW-0732">Signal</keyword>
<dbReference type="PATRIC" id="fig|1263870.3.peg.5849"/>
<organism evidence="2 3">
    <name type="scientific">Rhodopirellula sallentina SM41</name>
    <dbReference type="NCBI Taxonomy" id="1263870"/>
    <lineage>
        <taxon>Bacteria</taxon>
        <taxon>Pseudomonadati</taxon>
        <taxon>Planctomycetota</taxon>
        <taxon>Planctomycetia</taxon>
        <taxon>Pirellulales</taxon>
        <taxon>Pirellulaceae</taxon>
        <taxon>Rhodopirellula</taxon>
    </lineage>
</organism>
<sequence length="54" mass="5676">MSFFKSVVCFCLLSVVAFSGCGGGQGEGGSVTEPLPDELKQEIQEIETAPKEPV</sequence>
<evidence type="ECO:0000313" key="3">
    <source>
        <dbReference type="Proteomes" id="UP000011885"/>
    </source>
</evidence>
<dbReference type="AlphaFoldDB" id="M5TV15"/>
<dbReference type="RefSeq" id="WP_008686510.1">
    <property type="nucleotide sequence ID" value="NZ_ANOH01000387.1"/>
</dbReference>
<keyword evidence="3" id="KW-1185">Reference proteome</keyword>
<evidence type="ECO:0000256" key="1">
    <source>
        <dbReference type="SAM" id="SignalP"/>
    </source>
</evidence>
<dbReference type="EMBL" id="ANOH01000387">
    <property type="protein sequence ID" value="EMI53037.1"/>
    <property type="molecule type" value="Genomic_DNA"/>
</dbReference>
<comment type="caution">
    <text evidence="2">The sequence shown here is derived from an EMBL/GenBank/DDBJ whole genome shotgun (WGS) entry which is preliminary data.</text>
</comment>
<dbReference type="Proteomes" id="UP000011885">
    <property type="component" value="Unassembled WGS sequence"/>
</dbReference>
<evidence type="ECO:0000313" key="2">
    <source>
        <dbReference type="EMBL" id="EMI53037.1"/>
    </source>
</evidence>
<proteinExistence type="predicted"/>
<protein>
    <submittedName>
        <fullName evidence="2">Secreted protein</fullName>
    </submittedName>
</protein>
<feature type="signal peptide" evidence="1">
    <location>
        <begin position="1"/>
        <end position="19"/>
    </location>
</feature>
<accession>M5TV15</accession>
<name>M5TV15_9BACT</name>
<dbReference type="PROSITE" id="PS51257">
    <property type="entry name" value="PROKAR_LIPOPROTEIN"/>
    <property type="match status" value="1"/>
</dbReference>